<evidence type="ECO:0000313" key="3">
    <source>
        <dbReference type="EMBL" id="CDS85953.1"/>
    </source>
</evidence>
<dbReference type="InterPro" id="IPR008763">
    <property type="entry name" value="Peptidase_S55"/>
</dbReference>
<dbReference type="PATRIC" id="fig|1496.1373.peg.1048"/>
<reference evidence="7 8" key="3">
    <citation type="submission" date="2019-02" db="EMBL/GenBank/DDBJ databases">
        <authorList>
            <consortium name="Pathogen Informatics"/>
        </authorList>
    </citation>
    <scope>NUCLEOTIDE SEQUENCE [LARGE SCALE GENOMIC DNA]</scope>
    <source>
        <strain evidence="8">clo34</strain>
        <strain evidence="7">Clo34</strain>
    </source>
</reference>
<name>A0A069AYD4_CLODI</name>
<keyword evidence="1" id="KW-1133">Transmembrane helix</keyword>
<dbReference type="PROSITE" id="PS51494">
    <property type="entry name" value="SPOIVB"/>
    <property type="match status" value="1"/>
</dbReference>
<organism evidence="5">
    <name type="scientific">Clostridioides difficile</name>
    <name type="common">Peptoclostridium difficile</name>
    <dbReference type="NCBI Taxonomy" id="1496"/>
    <lineage>
        <taxon>Bacteria</taxon>
        <taxon>Bacillati</taxon>
        <taxon>Bacillota</taxon>
        <taxon>Clostridia</taxon>
        <taxon>Peptostreptococcales</taxon>
        <taxon>Peptostreptococcaceae</taxon>
        <taxon>Clostridioides</taxon>
    </lineage>
</organism>
<gene>
    <name evidence="5" type="primary">spoIVB</name>
    <name evidence="7" type="synonym">spoIVB_1</name>
    <name evidence="5" type="ORF">BN1095_500024</name>
    <name evidence="4" type="ORF">BN1096_560120</name>
    <name evidence="3" type="ORF">BN1097_540122</name>
    <name evidence="6" type="ORF">KRQ00_000636</name>
    <name evidence="7" type="ORF">SAMEA1402399_01539</name>
</gene>
<reference evidence="6" key="2">
    <citation type="journal article" date="2018" name="Genome Biol.">
        <title>SKESA: strategic k-mer extension for scrupulous assemblies.</title>
        <authorList>
            <person name="Souvorov A."/>
            <person name="Agarwala R."/>
            <person name="Lipman D.J."/>
        </authorList>
    </citation>
    <scope>NUCLEOTIDE SEQUENCE</scope>
    <source>
        <strain evidence="6">Clostridioides</strain>
    </source>
</reference>
<evidence type="ECO:0000313" key="8">
    <source>
        <dbReference type="Proteomes" id="UP000411588"/>
    </source>
</evidence>
<dbReference type="EC" id="3.4.21.116" evidence="5"/>
<evidence type="ECO:0000313" key="5">
    <source>
        <dbReference type="EMBL" id="CDT47668.1"/>
    </source>
</evidence>
<sequence length="352" mass="39891">MNKINKNFKNIWIILGAVSIFTMVIIFNKNCNVNKETQIEAFTIKNHDKKFVYPMGNIIGVKANTDGVLVLGYEEEDVDYIGGIQIGDNIVKIDNKRIKNSQDVSEILNKIKKSKVEVTFERKNKYKTEVIETKKENGKYKLGLWVRDKISGIGTMTFYDPSMEKFKAIGHAIKDSDTNELLKIKQGYIYKPEQLKIVKASNEKVGKIKGDFNDSNLMGNFSNNSELGISGNITENHNKEFNVANKEKQLIEVGRPQDVKIGDAVILFEDKNKNITSYDIKIESIVYDKGNYRDMVIKVVDDKLLEYTGGIVQGMSGAPIIQNNKIIGAITHVFRDNPKKGYGIFIDEMIKL</sequence>
<feature type="transmembrane region" description="Helical" evidence="1">
    <location>
        <begin position="12"/>
        <end position="28"/>
    </location>
</feature>
<dbReference type="GeneID" id="66353624"/>
<keyword evidence="1" id="KW-0472">Membrane</keyword>
<dbReference type="AlphaFoldDB" id="A0A069AYD4"/>
<evidence type="ECO:0000259" key="2">
    <source>
        <dbReference type="PROSITE" id="PS51494"/>
    </source>
</evidence>
<evidence type="ECO:0000256" key="1">
    <source>
        <dbReference type="SAM" id="Phobius"/>
    </source>
</evidence>
<dbReference type="EMBL" id="LK932509">
    <property type="protein sequence ID" value="CDS86403.1"/>
    <property type="molecule type" value="Genomic_DNA"/>
</dbReference>
<protein>
    <submittedName>
        <fullName evidence="5 6">Peptidase S55</fullName>
        <ecNumber evidence="5">3.4.21.116</ecNumber>
    </submittedName>
</protein>
<dbReference type="Proteomes" id="UP000411588">
    <property type="component" value="Unassembled WGS sequence"/>
</dbReference>
<evidence type="ECO:0000313" key="6">
    <source>
        <dbReference type="EMBL" id="HBH2618908.1"/>
    </source>
</evidence>
<dbReference type="SUPFAM" id="SSF50494">
    <property type="entry name" value="Trypsin-like serine proteases"/>
    <property type="match status" value="1"/>
</dbReference>
<keyword evidence="5" id="KW-0378">Hydrolase</keyword>
<proteinExistence type="predicted"/>
<dbReference type="EMBL" id="DAEQIJ010000002">
    <property type="protein sequence ID" value="HBH2618908.1"/>
    <property type="molecule type" value="Genomic_DNA"/>
</dbReference>
<dbReference type="Pfam" id="PF05580">
    <property type="entry name" value="Peptidase_S55"/>
    <property type="match status" value="1"/>
</dbReference>
<dbReference type="SUPFAM" id="SSF50156">
    <property type="entry name" value="PDZ domain-like"/>
    <property type="match status" value="1"/>
</dbReference>
<dbReference type="InterPro" id="IPR009003">
    <property type="entry name" value="Peptidase_S1_PA"/>
</dbReference>
<keyword evidence="1" id="KW-0812">Transmembrane</keyword>
<reference evidence="5" key="1">
    <citation type="submission" date="2014-07" db="EMBL/GenBank/DDBJ databases">
        <authorList>
            <person name="Monot Marc"/>
        </authorList>
    </citation>
    <scope>NUCLEOTIDE SEQUENCE</scope>
    <source>
        <strain evidence="5">7032989</strain>
        <strain evidence="3">7032994</strain>
    </source>
</reference>
<dbReference type="KEGG" id="pdf:CD630DERM_12130"/>
<dbReference type="EMBL" id="LK932392">
    <property type="protein sequence ID" value="CDS85953.1"/>
    <property type="molecule type" value="Genomic_DNA"/>
</dbReference>
<dbReference type="RefSeq" id="WP_003438145.1">
    <property type="nucleotide sequence ID" value="NZ_AP025558.1"/>
</dbReference>
<reference evidence="6" key="4">
    <citation type="submission" date="2021-06" db="EMBL/GenBank/DDBJ databases">
        <authorList>
            <consortium name="NCBI Pathogen Detection Project"/>
        </authorList>
    </citation>
    <scope>NUCLEOTIDE SEQUENCE</scope>
    <source>
        <strain evidence="6">Clostridioides</strain>
    </source>
</reference>
<evidence type="ECO:0000313" key="7">
    <source>
        <dbReference type="EMBL" id="VFD31191.1"/>
    </source>
</evidence>
<dbReference type="Gene3D" id="2.30.42.10">
    <property type="match status" value="1"/>
</dbReference>
<dbReference type="SMR" id="A0A069AYD4"/>
<dbReference type="GO" id="GO:0016787">
    <property type="term" value="F:hydrolase activity"/>
    <property type="evidence" value="ECO:0007669"/>
    <property type="project" value="UniProtKB-KW"/>
</dbReference>
<evidence type="ECO:0000313" key="4">
    <source>
        <dbReference type="EMBL" id="CDS86403.1"/>
    </source>
</evidence>
<dbReference type="Proteomes" id="UP000879542">
    <property type="component" value="Unassembled WGS sequence"/>
</dbReference>
<dbReference type="InterPro" id="IPR036034">
    <property type="entry name" value="PDZ_sf"/>
</dbReference>
<accession>A0A069AYD4</accession>
<dbReference type="EMBL" id="CAADAN010000004">
    <property type="protein sequence ID" value="VFD31191.1"/>
    <property type="molecule type" value="Genomic_DNA"/>
</dbReference>
<feature type="domain" description="Peptidase S55" evidence="2">
    <location>
        <begin position="124"/>
        <end position="352"/>
    </location>
</feature>
<dbReference type="EMBL" id="LK933183">
    <property type="protein sequence ID" value="CDT47668.1"/>
    <property type="molecule type" value="Genomic_DNA"/>
</dbReference>